<keyword evidence="2" id="KW-1185">Reference proteome</keyword>
<gene>
    <name evidence="1" type="ORF">VP1G_11020</name>
</gene>
<dbReference type="OrthoDB" id="5215637at2759"/>
<organism evidence="1 2">
    <name type="scientific">Cytospora mali</name>
    <name type="common">Apple Valsa canker fungus</name>
    <name type="synonym">Valsa mali</name>
    <dbReference type="NCBI Taxonomy" id="578113"/>
    <lineage>
        <taxon>Eukaryota</taxon>
        <taxon>Fungi</taxon>
        <taxon>Dikarya</taxon>
        <taxon>Ascomycota</taxon>
        <taxon>Pezizomycotina</taxon>
        <taxon>Sordariomycetes</taxon>
        <taxon>Sordariomycetidae</taxon>
        <taxon>Diaporthales</taxon>
        <taxon>Cytosporaceae</taxon>
        <taxon>Cytospora</taxon>
    </lineage>
</organism>
<name>A0A194V3B0_CYTMA</name>
<accession>A0A194V3B0</accession>
<evidence type="ECO:0000313" key="2">
    <source>
        <dbReference type="Proteomes" id="UP000078576"/>
    </source>
</evidence>
<protein>
    <submittedName>
        <fullName evidence="1">Uncharacterized protein</fullName>
    </submittedName>
</protein>
<dbReference type="Proteomes" id="UP000078576">
    <property type="component" value="Unassembled WGS sequence"/>
</dbReference>
<sequence length="108" mass="11922">MTAKCYDYNDNEIAYYIPCCESTNGEAEPCCNPMFNDSCASNGLCVTGVDTINPPYFFDGYTAFDDVLVFHQCAAHAQNYDVLVLRQCAAHPIFVFLRTKALSPPDSG</sequence>
<dbReference type="EMBL" id="KN714713">
    <property type="protein sequence ID" value="KUI58407.1"/>
    <property type="molecule type" value="Genomic_DNA"/>
</dbReference>
<dbReference type="AlphaFoldDB" id="A0A194V3B0"/>
<evidence type="ECO:0000313" key="1">
    <source>
        <dbReference type="EMBL" id="KUI58407.1"/>
    </source>
</evidence>
<reference evidence="2" key="1">
    <citation type="submission" date="2014-12" db="EMBL/GenBank/DDBJ databases">
        <title>Genome Sequence of Valsa Canker Pathogens Uncovers a Specific Adaption of Colonization on Woody Bark.</title>
        <authorList>
            <person name="Yin Z."/>
            <person name="Liu H."/>
            <person name="Gao X."/>
            <person name="Li Z."/>
            <person name="Song N."/>
            <person name="Ke X."/>
            <person name="Dai Q."/>
            <person name="Wu Y."/>
            <person name="Sun Y."/>
            <person name="Xu J.-R."/>
            <person name="Kang Z.K."/>
            <person name="Wang L."/>
            <person name="Huang L."/>
        </authorList>
    </citation>
    <scope>NUCLEOTIDE SEQUENCE [LARGE SCALE GENOMIC DNA]</scope>
    <source>
        <strain evidence="2">SXYL134</strain>
    </source>
</reference>
<proteinExistence type="predicted"/>